<reference evidence="6" key="1">
    <citation type="journal article" date="2019" name="Int. J. Syst. Evol. Microbiol.">
        <title>The Global Catalogue of Microorganisms (GCM) 10K type strain sequencing project: providing services to taxonomists for standard genome sequencing and annotation.</title>
        <authorList>
            <consortium name="The Broad Institute Genomics Platform"/>
            <consortium name="The Broad Institute Genome Sequencing Center for Infectious Disease"/>
            <person name="Wu L."/>
            <person name="Ma J."/>
        </authorList>
    </citation>
    <scope>NUCLEOTIDE SEQUENCE [LARGE SCALE GENOMIC DNA]</scope>
    <source>
        <strain evidence="6">JCM 14304</strain>
    </source>
</reference>
<dbReference type="InterPro" id="IPR036414">
    <property type="entry name" value="YaeB_N_sf"/>
</dbReference>
<evidence type="ECO:0000256" key="3">
    <source>
        <dbReference type="SAM" id="MobiDB-lite"/>
    </source>
</evidence>
<dbReference type="InterPro" id="IPR023370">
    <property type="entry name" value="TrmO-like_N"/>
</dbReference>
<keyword evidence="1" id="KW-0949">S-adenosyl-L-methionine</keyword>
<comment type="similarity">
    <text evidence="2">Belongs to the tRNA methyltransferase O family.</text>
</comment>
<evidence type="ECO:0000256" key="2">
    <source>
        <dbReference type="ARBA" id="ARBA00033753"/>
    </source>
</evidence>
<dbReference type="InterPro" id="IPR040372">
    <property type="entry name" value="YaeB-like"/>
</dbReference>
<dbReference type="SUPFAM" id="SSF118196">
    <property type="entry name" value="YaeB-like"/>
    <property type="match status" value="1"/>
</dbReference>
<proteinExistence type="inferred from homology"/>
<accession>A0ABP4Q059</accession>
<dbReference type="NCBIfam" id="TIGR00104">
    <property type="entry name" value="tRNA_TsaA"/>
    <property type="match status" value="1"/>
</dbReference>
<evidence type="ECO:0000259" key="4">
    <source>
        <dbReference type="PROSITE" id="PS51668"/>
    </source>
</evidence>
<dbReference type="PROSITE" id="PS51668">
    <property type="entry name" value="TSAA_2"/>
    <property type="match status" value="1"/>
</dbReference>
<dbReference type="PANTHER" id="PTHR12818:SF0">
    <property type="entry name" value="TRNA (ADENINE(37)-N6)-METHYLTRANSFERASE"/>
    <property type="match status" value="1"/>
</dbReference>
<organism evidence="5 6">
    <name type="scientific">Kribbella karoonensis</name>
    <dbReference type="NCBI Taxonomy" id="324851"/>
    <lineage>
        <taxon>Bacteria</taxon>
        <taxon>Bacillati</taxon>
        <taxon>Actinomycetota</taxon>
        <taxon>Actinomycetes</taxon>
        <taxon>Propionibacteriales</taxon>
        <taxon>Kribbellaceae</taxon>
        <taxon>Kribbella</taxon>
    </lineage>
</organism>
<name>A0ABP4Q059_9ACTN</name>
<dbReference type="InterPro" id="IPR023368">
    <property type="entry name" value="UPF0066_cons_site"/>
</dbReference>
<dbReference type="Gene3D" id="2.40.30.70">
    <property type="entry name" value="YaeB-like"/>
    <property type="match status" value="1"/>
</dbReference>
<sequence length="153" mass="16757">MRSELFPSLRPNWETAAVDDLVVRAIGRVESALRERADAPRQGDEGAPDAWVVFDPSVREALADVAPGDELILISWFDRADRDVVKVHPRGDTTRPPTGVFSTRSPDRPNPLGLHRVTVLGTGDLRLHVNDLEALDGTPIVDVKPVLGDPSNR</sequence>
<evidence type="ECO:0000313" key="5">
    <source>
        <dbReference type="EMBL" id="GAA1596578.1"/>
    </source>
</evidence>
<feature type="region of interest" description="Disordered" evidence="3">
    <location>
        <begin position="87"/>
        <end position="108"/>
    </location>
</feature>
<evidence type="ECO:0000256" key="1">
    <source>
        <dbReference type="ARBA" id="ARBA00022691"/>
    </source>
</evidence>
<dbReference type="EMBL" id="BAAAND010000008">
    <property type="protein sequence ID" value="GAA1596578.1"/>
    <property type="molecule type" value="Genomic_DNA"/>
</dbReference>
<dbReference type="Proteomes" id="UP001500190">
    <property type="component" value="Unassembled WGS sequence"/>
</dbReference>
<dbReference type="CDD" id="cd09281">
    <property type="entry name" value="UPF0066"/>
    <property type="match status" value="1"/>
</dbReference>
<dbReference type="PANTHER" id="PTHR12818">
    <property type="entry name" value="TRNA (ADENINE(37)-N6)-METHYLTRANSFERASE"/>
    <property type="match status" value="1"/>
</dbReference>
<dbReference type="Pfam" id="PF01980">
    <property type="entry name" value="TrmO_N"/>
    <property type="match status" value="1"/>
</dbReference>
<keyword evidence="6" id="KW-1185">Reference proteome</keyword>
<dbReference type="PROSITE" id="PS01318">
    <property type="entry name" value="TSAA_1"/>
    <property type="match status" value="1"/>
</dbReference>
<gene>
    <name evidence="5" type="primary">tsaA</name>
    <name evidence="5" type="ORF">GCM10009742_49370</name>
</gene>
<comment type="caution">
    <text evidence="5">The sequence shown here is derived from an EMBL/GenBank/DDBJ whole genome shotgun (WGS) entry which is preliminary data.</text>
</comment>
<dbReference type="InterPro" id="IPR036413">
    <property type="entry name" value="YaeB-like_sf"/>
</dbReference>
<evidence type="ECO:0000313" key="6">
    <source>
        <dbReference type="Proteomes" id="UP001500190"/>
    </source>
</evidence>
<protein>
    <submittedName>
        <fullName evidence="5">tRNA (N6-threonylcarbamoyladenosine(37)-N6)-methyltransferase TrmO</fullName>
    </submittedName>
</protein>
<feature type="domain" description="TsaA-like" evidence="4">
    <location>
        <begin position="23"/>
        <end position="153"/>
    </location>
</feature>